<evidence type="ECO:0000256" key="1">
    <source>
        <dbReference type="SAM" id="Phobius"/>
    </source>
</evidence>
<sequence length="121" mass="13921">MTTITSGKSKFFRKKLRKNLSYIFNLVTITFLVGLMIYIFCQKEKNLNAQTIKLNHGWGYAITNNNRIIIKQTIIPVISAYRSFQTEKEAMAVGQLVIKKLNANKSPTITKNELILLKIRL</sequence>
<evidence type="ECO:0000313" key="3">
    <source>
        <dbReference type="Proteomes" id="UP000249177"/>
    </source>
</evidence>
<protein>
    <submittedName>
        <fullName evidence="2">DUF4907 domain-containing protein</fullName>
    </submittedName>
</protein>
<keyword evidence="1" id="KW-1133">Transmembrane helix</keyword>
<comment type="caution">
    <text evidence="2">The sequence shown here is derived from an EMBL/GenBank/DDBJ whole genome shotgun (WGS) entry which is preliminary data.</text>
</comment>
<name>A0A2W7TU18_9FLAO</name>
<feature type="transmembrane region" description="Helical" evidence="1">
    <location>
        <begin position="20"/>
        <end position="40"/>
    </location>
</feature>
<dbReference type="Proteomes" id="UP000249177">
    <property type="component" value="Unassembled WGS sequence"/>
</dbReference>
<dbReference type="AlphaFoldDB" id="A0A2W7TU18"/>
<evidence type="ECO:0000313" key="2">
    <source>
        <dbReference type="EMBL" id="PZX93761.1"/>
    </source>
</evidence>
<dbReference type="OrthoDB" id="674043at2"/>
<keyword evidence="1" id="KW-0812">Transmembrane</keyword>
<accession>A0A2W7TU18</accession>
<keyword evidence="3" id="KW-1185">Reference proteome</keyword>
<gene>
    <name evidence="2" type="ORF">DOS84_09070</name>
</gene>
<dbReference type="EMBL" id="QKXH01000005">
    <property type="protein sequence ID" value="PZX93761.1"/>
    <property type="molecule type" value="Genomic_DNA"/>
</dbReference>
<keyword evidence="1" id="KW-0472">Membrane</keyword>
<organism evidence="2 3">
    <name type="scientific">Flavobacterium aquariorum</name>
    <dbReference type="NCBI Taxonomy" id="2217670"/>
    <lineage>
        <taxon>Bacteria</taxon>
        <taxon>Pseudomonadati</taxon>
        <taxon>Bacteroidota</taxon>
        <taxon>Flavobacteriia</taxon>
        <taxon>Flavobacteriales</taxon>
        <taxon>Flavobacteriaceae</taxon>
        <taxon>Flavobacterium</taxon>
    </lineage>
</organism>
<dbReference type="InterPro" id="IPR032593">
    <property type="entry name" value="DUF4907"/>
</dbReference>
<proteinExistence type="predicted"/>
<reference evidence="2 3" key="1">
    <citation type="submission" date="2018-06" db="EMBL/GenBank/DDBJ databases">
        <title>Flavobacterium sp IMCC34762, genome.</title>
        <authorList>
            <person name="Joung Y."/>
            <person name="Cho J."/>
            <person name="Song J."/>
        </authorList>
    </citation>
    <scope>NUCLEOTIDE SEQUENCE [LARGE SCALE GENOMIC DNA]</scope>
    <source>
        <strain evidence="2 3">IMCC34762</strain>
    </source>
</reference>
<dbReference type="Pfam" id="PF16250">
    <property type="entry name" value="DUF4907"/>
    <property type="match status" value="1"/>
</dbReference>